<keyword evidence="1" id="KW-0134">Cell wall</keyword>
<organism evidence="10 11">
    <name type="scientific">Brevibacterium ammoniilyticum</name>
    <dbReference type="NCBI Taxonomy" id="1046555"/>
    <lineage>
        <taxon>Bacteria</taxon>
        <taxon>Bacillati</taxon>
        <taxon>Actinomycetota</taxon>
        <taxon>Actinomycetes</taxon>
        <taxon>Micrococcales</taxon>
        <taxon>Brevibacteriaceae</taxon>
        <taxon>Brevibacterium</taxon>
    </lineage>
</organism>
<feature type="transmembrane region" description="Helical" evidence="7">
    <location>
        <begin position="736"/>
        <end position="757"/>
    </location>
</feature>
<dbReference type="SUPFAM" id="SSF50494">
    <property type="entry name" value="Trypsin-like serine proteases"/>
    <property type="match status" value="1"/>
</dbReference>
<evidence type="ECO:0000256" key="7">
    <source>
        <dbReference type="SAM" id="Phobius"/>
    </source>
</evidence>
<feature type="compositionally biased region" description="Basic and acidic residues" evidence="6">
    <location>
        <begin position="388"/>
        <end position="416"/>
    </location>
</feature>
<keyword evidence="7" id="KW-1133">Transmembrane helix</keyword>
<evidence type="ECO:0000256" key="1">
    <source>
        <dbReference type="ARBA" id="ARBA00022512"/>
    </source>
</evidence>
<feature type="region of interest" description="Disordered" evidence="6">
    <location>
        <begin position="690"/>
        <end position="733"/>
    </location>
</feature>
<protein>
    <recommendedName>
        <fullName evidence="9">Gram-positive cocci surface proteins LPxTG domain-containing protein</fullName>
    </recommendedName>
</protein>
<feature type="region of interest" description="Disordered" evidence="6">
    <location>
        <begin position="358"/>
        <end position="526"/>
    </location>
</feature>
<dbReference type="InterPro" id="IPR019931">
    <property type="entry name" value="LPXTG_anchor"/>
</dbReference>
<gene>
    <name evidence="10" type="ORF">KACC15558_03130</name>
</gene>
<keyword evidence="11" id="KW-1185">Reference proteome</keyword>
<dbReference type="NCBIfam" id="TIGR01167">
    <property type="entry name" value="LPXTG_anchor"/>
    <property type="match status" value="1"/>
</dbReference>
<feature type="compositionally biased region" description="Gly residues" evidence="6">
    <location>
        <begin position="711"/>
        <end position="728"/>
    </location>
</feature>
<feature type="domain" description="Gram-positive cocci surface proteins LPxTG" evidence="9">
    <location>
        <begin position="729"/>
        <end position="763"/>
    </location>
</feature>
<feature type="coiled-coil region" evidence="5">
    <location>
        <begin position="64"/>
        <end position="91"/>
    </location>
</feature>
<evidence type="ECO:0000256" key="5">
    <source>
        <dbReference type="SAM" id="Coils"/>
    </source>
</evidence>
<feature type="compositionally biased region" description="Low complexity" evidence="6">
    <location>
        <begin position="555"/>
        <end position="583"/>
    </location>
</feature>
<comment type="caution">
    <text evidence="10">The sequence shown here is derived from an EMBL/GenBank/DDBJ whole genome shotgun (WGS) entry which is preliminary data.</text>
</comment>
<evidence type="ECO:0000259" key="9">
    <source>
        <dbReference type="PROSITE" id="PS50847"/>
    </source>
</evidence>
<feature type="signal peptide" evidence="8">
    <location>
        <begin position="1"/>
        <end position="31"/>
    </location>
</feature>
<sequence length="763" mass="76171">MQKKLVQSSLALTAAAALGLGSAFFASPAMATGPQKLDVQSDKQVEKALADIDAGNVNAYGIKNGKLNLGVEKKTDEIKDLEKKFDNVEVITGIGELKPYAANDIVGGAGYLVKTPSGGGACSTGFSGWDDAGNPVVLTAGHCAKDYNADTGVISGPSTVDQTEQPSTAPAAGGKGFNASGLGVIGKWGFSSYGSGDLLVGEDSSTWPEPKATDIDFAVMNVDKTKYGVKNGVTNWESASSNDLSAKLATNIKQIGSEQPGKIQKSGRTTGLTEGDVWTEYNAKFQYANIGGYWVHGFGVQSSVEKPFSQPGDSGGGVFQGDTALGVISGGGPAKDGTGQPFEFSWVADLDYSLQQSGVDFTLTPPDNGGGSDANADDSAAANADAGADAKDANADAGADTKDANSDAGADTKDANADAGADGAAANSDAGADGADSNAGADGAEANASDDGNPEMPEAPKAGDQTIEPGGQVTGKATPNAQVEVSWAPAQSGPQIAAQAAPAEGSKTVTADADGNFTLEGPEAEGSYAYQATTVVDGQKSEATTFTVTVQATDDSGAAADGNDANADAGAEGGDNADAGAAADAKDAGSDSDGSKDGEAPAERAITIDPKEIAASEFVKKDKGVKIQVKGFDEGETVTLKIMAGPKNVKGIELTETANADGMAGFSIYGISASDPSVYLGKYDVSVTGANDTDDESPLTGSFKVVADDQGNGGGSDDGKGGGDGGGDLPRTGAELTGLAAGAGLLLVGGAAVVLTMRRVKKN</sequence>
<dbReference type="CDD" id="cd21112">
    <property type="entry name" value="alphaLP-like"/>
    <property type="match status" value="1"/>
</dbReference>
<keyword evidence="3 8" id="KW-0732">Signal</keyword>
<feature type="region of interest" description="Disordered" evidence="6">
    <location>
        <begin position="555"/>
        <end position="607"/>
    </location>
</feature>
<feature type="compositionally biased region" description="Low complexity" evidence="6">
    <location>
        <begin position="373"/>
        <end position="387"/>
    </location>
</feature>
<dbReference type="EMBL" id="BAABNP010000001">
    <property type="protein sequence ID" value="GAA5339273.1"/>
    <property type="molecule type" value="Genomic_DNA"/>
</dbReference>
<evidence type="ECO:0000313" key="10">
    <source>
        <dbReference type="EMBL" id="GAA5339273.1"/>
    </source>
</evidence>
<accession>A0ABP9TZV6</accession>
<keyword evidence="7" id="KW-0472">Membrane</keyword>
<keyword evidence="7" id="KW-0812">Transmembrane</keyword>
<dbReference type="PROSITE" id="PS50847">
    <property type="entry name" value="GRAM_POS_ANCHORING"/>
    <property type="match status" value="1"/>
</dbReference>
<keyword evidence="2" id="KW-0964">Secreted</keyword>
<evidence type="ECO:0000256" key="8">
    <source>
        <dbReference type="SAM" id="SignalP"/>
    </source>
</evidence>
<evidence type="ECO:0000256" key="3">
    <source>
        <dbReference type="ARBA" id="ARBA00022729"/>
    </source>
</evidence>
<dbReference type="RefSeq" id="WP_342036946.1">
    <property type="nucleotide sequence ID" value="NZ_BAABBK010000001.1"/>
</dbReference>
<dbReference type="Proteomes" id="UP001498935">
    <property type="component" value="Unassembled WGS sequence"/>
</dbReference>
<reference evidence="10 11" key="1">
    <citation type="submission" date="2024-02" db="EMBL/GenBank/DDBJ databases">
        <title>Characterization of antibiotic resistant novel bacterial strains and their environmental applications.</title>
        <authorList>
            <person name="Manzoor S."/>
            <person name="Abbas S."/>
            <person name="Arshad M."/>
            <person name="Li W.J."/>
            <person name="Ahmed I."/>
        </authorList>
    </citation>
    <scope>NUCLEOTIDE SEQUENCE [LARGE SCALE GENOMIC DNA]</scope>
    <source>
        <strain evidence="10 11">KACC 15558</strain>
    </source>
</reference>
<feature type="compositionally biased region" description="Basic and acidic residues" evidence="6">
    <location>
        <begin position="584"/>
        <end position="602"/>
    </location>
</feature>
<name>A0ABP9TZV6_9MICO</name>
<dbReference type="InterPro" id="IPR009003">
    <property type="entry name" value="Peptidase_S1_PA"/>
</dbReference>
<evidence type="ECO:0000256" key="2">
    <source>
        <dbReference type="ARBA" id="ARBA00022525"/>
    </source>
</evidence>
<evidence type="ECO:0000313" key="11">
    <source>
        <dbReference type="Proteomes" id="UP001498935"/>
    </source>
</evidence>
<feature type="chain" id="PRO_5046416979" description="Gram-positive cocci surface proteins LPxTG domain-containing protein" evidence="8">
    <location>
        <begin position="32"/>
        <end position="763"/>
    </location>
</feature>
<feature type="compositionally biased region" description="Low complexity" evidence="6">
    <location>
        <begin position="417"/>
        <end position="451"/>
    </location>
</feature>
<evidence type="ECO:0000256" key="4">
    <source>
        <dbReference type="ARBA" id="ARBA00023088"/>
    </source>
</evidence>
<keyword evidence="4" id="KW-0572">Peptidoglycan-anchor</keyword>
<dbReference type="Gene3D" id="2.40.10.10">
    <property type="entry name" value="Trypsin-like serine proteases"/>
    <property type="match status" value="2"/>
</dbReference>
<proteinExistence type="predicted"/>
<dbReference type="InterPro" id="IPR043504">
    <property type="entry name" value="Peptidase_S1_PA_chymotrypsin"/>
</dbReference>
<evidence type="ECO:0000256" key="6">
    <source>
        <dbReference type="SAM" id="MobiDB-lite"/>
    </source>
</evidence>
<keyword evidence="5" id="KW-0175">Coiled coil</keyword>